<reference evidence="1" key="1">
    <citation type="journal article" date="2012" name="PLoS ONE">
        <title>Gene sets for utilization of primary and secondary nutrition supplies in the distal gut of endangered iberian lynx.</title>
        <authorList>
            <person name="Alcaide M."/>
            <person name="Messina E."/>
            <person name="Richter M."/>
            <person name="Bargiela R."/>
            <person name="Peplies J."/>
            <person name="Huws S.A."/>
            <person name="Newbold C.J."/>
            <person name="Golyshin P.N."/>
            <person name="Simon M.A."/>
            <person name="Lopez G."/>
            <person name="Yakimov M.M."/>
            <person name="Ferrer M."/>
        </authorList>
    </citation>
    <scope>NUCLEOTIDE SEQUENCE</scope>
</reference>
<sequence length="77" mass="8808">MGNFSLLSMVITLSATKILINSSFSFKTFSFAKRNSDLSLRCGCSRQVTFEGAKRILWLQKYNLLHRFCKPKLTKKG</sequence>
<dbReference type="AlphaFoldDB" id="J9BZZ3"/>
<accession>J9BZZ3</accession>
<protein>
    <submittedName>
        <fullName evidence="1">Uncharacterized protein</fullName>
    </submittedName>
</protein>
<comment type="caution">
    <text evidence="1">The sequence shown here is derived from an EMBL/GenBank/DDBJ whole genome shotgun (WGS) entry which is preliminary data.</text>
</comment>
<name>J9BZZ3_9ZZZZ</name>
<proteinExistence type="predicted"/>
<organism evidence="1">
    <name type="scientific">gut metagenome</name>
    <dbReference type="NCBI Taxonomy" id="749906"/>
    <lineage>
        <taxon>unclassified sequences</taxon>
        <taxon>metagenomes</taxon>
        <taxon>organismal metagenomes</taxon>
    </lineage>
</organism>
<dbReference type="EMBL" id="AMCI01007163">
    <property type="protein sequence ID" value="EJW93105.1"/>
    <property type="molecule type" value="Genomic_DNA"/>
</dbReference>
<gene>
    <name evidence="1" type="ORF">EVA_18788</name>
</gene>
<evidence type="ECO:0000313" key="1">
    <source>
        <dbReference type="EMBL" id="EJW93105.1"/>
    </source>
</evidence>